<evidence type="ECO:0000256" key="2">
    <source>
        <dbReference type="ARBA" id="ARBA00022692"/>
    </source>
</evidence>
<evidence type="ECO:0000313" key="6">
    <source>
        <dbReference type="EMBL" id="CAH1802004.1"/>
    </source>
</evidence>
<accession>A0A8J1TKQ2</accession>
<reference evidence="6" key="1">
    <citation type="submission" date="2022-03" db="EMBL/GenBank/DDBJ databases">
        <authorList>
            <person name="Martin C."/>
        </authorList>
    </citation>
    <scope>NUCLEOTIDE SEQUENCE</scope>
</reference>
<dbReference type="Pfam" id="PF04193">
    <property type="entry name" value="PQ-loop"/>
    <property type="match status" value="2"/>
</dbReference>
<keyword evidence="2" id="KW-0812">Transmembrane</keyword>
<dbReference type="PANTHER" id="PTHR16201:SF37">
    <property type="entry name" value="PQ-LOOP REPEAT-CONTAINING PROTEIN"/>
    <property type="match status" value="1"/>
</dbReference>
<organism evidence="6 7">
    <name type="scientific">Owenia fusiformis</name>
    <name type="common">Polychaete worm</name>
    <dbReference type="NCBI Taxonomy" id="6347"/>
    <lineage>
        <taxon>Eukaryota</taxon>
        <taxon>Metazoa</taxon>
        <taxon>Spiralia</taxon>
        <taxon>Lophotrochozoa</taxon>
        <taxon>Annelida</taxon>
        <taxon>Polychaeta</taxon>
        <taxon>Sedentaria</taxon>
        <taxon>Canalipalpata</taxon>
        <taxon>Sabellida</taxon>
        <taxon>Oweniida</taxon>
        <taxon>Oweniidae</taxon>
        <taxon>Owenia</taxon>
    </lineage>
</organism>
<dbReference type="EMBL" id="CAIIXF020000012">
    <property type="protein sequence ID" value="CAH1802004.1"/>
    <property type="molecule type" value="Genomic_DNA"/>
</dbReference>
<dbReference type="InterPro" id="IPR006603">
    <property type="entry name" value="PQ-loop_rpt"/>
</dbReference>
<evidence type="ECO:0000256" key="5">
    <source>
        <dbReference type="ARBA" id="ARBA00038039"/>
    </source>
</evidence>
<evidence type="ECO:0000256" key="1">
    <source>
        <dbReference type="ARBA" id="ARBA00004141"/>
    </source>
</evidence>
<keyword evidence="3" id="KW-1133">Transmembrane helix</keyword>
<evidence type="ECO:0000256" key="3">
    <source>
        <dbReference type="ARBA" id="ARBA00022989"/>
    </source>
</evidence>
<keyword evidence="4" id="KW-0472">Membrane</keyword>
<proteinExistence type="inferred from homology"/>
<dbReference type="SMART" id="SM00679">
    <property type="entry name" value="CTNS"/>
    <property type="match status" value="2"/>
</dbReference>
<comment type="similarity">
    <text evidence="5">Belongs to the laat-1 family.</text>
</comment>
<dbReference type="Gene3D" id="1.20.1280.290">
    <property type="match status" value="1"/>
</dbReference>
<sequence length="319" mass="35619">MASSSSDILLQNCRPGWPGGVCIFANICGFISNGIWFTVLVPQLWKNFRRKSVIGLSVLWATANFTASLNNLFFVFKLGALPLYVKIEAVYMPILELTMLMQFMRYGVHPLRNKLLYLCACALTWSIIIAIQLAANVYQEMQWISVTLWCIETFPQVMLNMKRRSTSGQSTYSVSLSMIGKTTDFLSNYLLVMPLQNIIMIYFSSSLAYINGIQVALYPRELGSNETLSRDESDKSDDELSPNNIHLITIPTRFSCSSKHTESLRWVVAAILVVFLIMCVIGLVLNTGTFISLLAPIGIAVVIGTYSVVLHVQARKGGE</sequence>
<dbReference type="InterPro" id="IPR051415">
    <property type="entry name" value="LAAT-1"/>
</dbReference>
<name>A0A8J1TKQ2_OWEFU</name>
<evidence type="ECO:0000256" key="4">
    <source>
        <dbReference type="ARBA" id="ARBA00023136"/>
    </source>
</evidence>
<dbReference type="AlphaFoldDB" id="A0A8J1TKQ2"/>
<protein>
    <submittedName>
        <fullName evidence="6">Uncharacterized protein</fullName>
    </submittedName>
</protein>
<evidence type="ECO:0000313" key="7">
    <source>
        <dbReference type="Proteomes" id="UP000749559"/>
    </source>
</evidence>
<dbReference type="GO" id="GO:0016020">
    <property type="term" value="C:membrane"/>
    <property type="evidence" value="ECO:0007669"/>
    <property type="project" value="UniProtKB-SubCell"/>
</dbReference>
<comment type="caution">
    <text evidence="6">The sequence shown here is derived from an EMBL/GenBank/DDBJ whole genome shotgun (WGS) entry which is preliminary data.</text>
</comment>
<comment type="subcellular location">
    <subcellularLocation>
        <location evidence="1">Membrane</location>
        <topology evidence="1">Multi-pass membrane protein</topology>
    </subcellularLocation>
</comment>
<dbReference type="Proteomes" id="UP000749559">
    <property type="component" value="Unassembled WGS sequence"/>
</dbReference>
<dbReference type="PANTHER" id="PTHR16201">
    <property type="entry name" value="SEVEN TRANSMEMBRANE PROTEIN 1-RELATED"/>
    <property type="match status" value="1"/>
</dbReference>
<keyword evidence="7" id="KW-1185">Reference proteome</keyword>
<gene>
    <name evidence="6" type="ORF">OFUS_LOCUS25729</name>
</gene>